<reference evidence="5" key="1">
    <citation type="journal article" date="2023" name="Int. J. Syst. Evol. Microbiol.">
        <title>Sinisalibacter aestuarii sp. nov., isolated from estuarine sediment of the Arakawa River.</title>
        <authorList>
            <person name="Arafat S.T."/>
            <person name="Hirano S."/>
            <person name="Sato A."/>
            <person name="Takeuchi K."/>
            <person name="Yasuda T."/>
            <person name="Terahara T."/>
            <person name="Hamada M."/>
            <person name="Kobayashi T."/>
        </authorList>
    </citation>
    <scope>NUCLEOTIDE SEQUENCE</scope>
    <source>
        <strain evidence="5">B-399</strain>
    </source>
</reference>
<dbReference type="InterPro" id="IPR020449">
    <property type="entry name" value="Tscrpt_reg_AraC-type_HTH"/>
</dbReference>
<keyword evidence="6" id="KW-1185">Reference proteome</keyword>
<evidence type="ECO:0000313" key="6">
    <source>
        <dbReference type="Proteomes" id="UP001144205"/>
    </source>
</evidence>
<dbReference type="Gene3D" id="1.10.10.60">
    <property type="entry name" value="Homeodomain-like"/>
    <property type="match status" value="1"/>
</dbReference>
<accession>A0ABQ5LY25</accession>
<evidence type="ECO:0000313" key="5">
    <source>
        <dbReference type="EMBL" id="GKY89844.1"/>
    </source>
</evidence>
<comment type="caution">
    <text evidence="5">The sequence shown here is derived from an EMBL/GenBank/DDBJ whole genome shotgun (WGS) entry which is preliminary data.</text>
</comment>
<dbReference type="EMBL" id="BROH01000015">
    <property type="protein sequence ID" value="GKY89844.1"/>
    <property type="molecule type" value="Genomic_DNA"/>
</dbReference>
<keyword evidence="2" id="KW-0238">DNA-binding</keyword>
<evidence type="ECO:0000259" key="4">
    <source>
        <dbReference type="PROSITE" id="PS01124"/>
    </source>
</evidence>
<dbReference type="RefSeq" id="WP_281843769.1">
    <property type="nucleotide sequence ID" value="NZ_BROH01000015.1"/>
</dbReference>
<keyword evidence="3" id="KW-0804">Transcription</keyword>
<dbReference type="InterPro" id="IPR009057">
    <property type="entry name" value="Homeodomain-like_sf"/>
</dbReference>
<dbReference type="InterPro" id="IPR018060">
    <property type="entry name" value="HTH_AraC"/>
</dbReference>
<keyword evidence="1" id="KW-0805">Transcription regulation</keyword>
<name>A0ABQ5LY25_9RHOB</name>
<organism evidence="5 6">
    <name type="scientific">Sinisalibacter aestuarii</name>
    <dbReference type="NCBI Taxonomy" id="2949426"/>
    <lineage>
        <taxon>Bacteria</taxon>
        <taxon>Pseudomonadati</taxon>
        <taxon>Pseudomonadota</taxon>
        <taxon>Alphaproteobacteria</taxon>
        <taxon>Rhodobacterales</taxon>
        <taxon>Roseobacteraceae</taxon>
        <taxon>Sinisalibacter</taxon>
    </lineage>
</organism>
<protein>
    <recommendedName>
        <fullName evidence="4">HTH araC/xylS-type domain-containing protein</fullName>
    </recommendedName>
</protein>
<dbReference type="PROSITE" id="PS01124">
    <property type="entry name" value="HTH_ARAC_FAMILY_2"/>
    <property type="match status" value="1"/>
</dbReference>
<evidence type="ECO:0000256" key="3">
    <source>
        <dbReference type="ARBA" id="ARBA00023163"/>
    </source>
</evidence>
<proteinExistence type="predicted"/>
<dbReference type="Proteomes" id="UP001144205">
    <property type="component" value="Unassembled WGS sequence"/>
</dbReference>
<dbReference type="SUPFAM" id="SSF46689">
    <property type="entry name" value="Homeodomain-like"/>
    <property type="match status" value="1"/>
</dbReference>
<sequence length="69" mass="7447">MIIAVINVAAINAPNEGRRSSGSTRCASERDPMLVSSIAYACGFNDVSYFNRQFRRLFGCAPGQFAEAA</sequence>
<dbReference type="PRINTS" id="PR00032">
    <property type="entry name" value="HTHARAC"/>
</dbReference>
<evidence type="ECO:0000256" key="1">
    <source>
        <dbReference type="ARBA" id="ARBA00023015"/>
    </source>
</evidence>
<dbReference type="Pfam" id="PF12833">
    <property type="entry name" value="HTH_18"/>
    <property type="match status" value="1"/>
</dbReference>
<evidence type="ECO:0000256" key="2">
    <source>
        <dbReference type="ARBA" id="ARBA00023125"/>
    </source>
</evidence>
<feature type="domain" description="HTH araC/xylS-type" evidence="4">
    <location>
        <begin position="35"/>
        <end position="68"/>
    </location>
</feature>
<gene>
    <name evidence="5" type="ORF">STA1M1_37130</name>
</gene>